<accession>A0A9Q0WSM3</accession>
<dbReference type="AlphaFoldDB" id="A0A9Q0WSM3"/>
<reference evidence="1" key="2">
    <citation type="journal article" date="2023" name="Int. J. Mol. Sci.">
        <title>De Novo Assembly and Annotation of 11 Diverse Shrub Willow (Salix) Genomes Reveals Novel Gene Organization in Sex-Linked Regions.</title>
        <authorList>
            <person name="Hyden B."/>
            <person name="Feng K."/>
            <person name="Yates T.B."/>
            <person name="Jawdy S."/>
            <person name="Cereghino C."/>
            <person name="Smart L.B."/>
            <person name="Muchero W."/>
        </authorList>
    </citation>
    <scope>NUCLEOTIDE SEQUENCE</scope>
    <source>
        <tissue evidence="1">Shoot tip</tissue>
    </source>
</reference>
<name>A0A9Q0WSM3_9ROSI</name>
<dbReference type="Proteomes" id="UP001151752">
    <property type="component" value="Chromosome 10"/>
</dbReference>
<dbReference type="PANTHER" id="PTHR34958">
    <property type="entry name" value="CONDITIONAL LOSS-OF-GROWTH 1"/>
    <property type="match status" value="1"/>
</dbReference>
<proteinExistence type="predicted"/>
<evidence type="ECO:0000313" key="2">
    <source>
        <dbReference type="Proteomes" id="UP001151752"/>
    </source>
</evidence>
<evidence type="ECO:0000313" key="1">
    <source>
        <dbReference type="EMBL" id="KAJ6772805.1"/>
    </source>
</evidence>
<keyword evidence="2" id="KW-1185">Reference proteome</keyword>
<reference evidence="1" key="1">
    <citation type="submission" date="2022-11" db="EMBL/GenBank/DDBJ databases">
        <authorList>
            <person name="Hyden B.L."/>
            <person name="Feng K."/>
            <person name="Yates T."/>
            <person name="Jawdy S."/>
            <person name="Smart L.B."/>
            <person name="Muchero W."/>
        </authorList>
    </citation>
    <scope>NUCLEOTIDE SEQUENCE</scope>
    <source>
        <tissue evidence="1">Shoot tip</tissue>
    </source>
</reference>
<gene>
    <name evidence="1" type="ORF">OIU74_018922</name>
</gene>
<dbReference type="PANTHER" id="PTHR34958:SF1">
    <property type="entry name" value="ARMADILLO-LIKE HELICAL DOMAIN-CONTAINING PROTEIN"/>
    <property type="match status" value="1"/>
</dbReference>
<protein>
    <submittedName>
        <fullName evidence="1">CONDITIONAL LOSS-OF-GROWTH 1</fullName>
    </submittedName>
</protein>
<organism evidence="1 2">
    <name type="scientific">Salix koriyanagi</name>
    <dbReference type="NCBI Taxonomy" id="2511006"/>
    <lineage>
        <taxon>Eukaryota</taxon>
        <taxon>Viridiplantae</taxon>
        <taxon>Streptophyta</taxon>
        <taxon>Embryophyta</taxon>
        <taxon>Tracheophyta</taxon>
        <taxon>Spermatophyta</taxon>
        <taxon>Magnoliopsida</taxon>
        <taxon>eudicotyledons</taxon>
        <taxon>Gunneridae</taxon>
        <taxon>Pentapetalae</taxon>
        <taxon>rosids</taxon>
        <taxon>fabids</taxon>
        <taxon>Malpighiales</taxon>
        <taxon>Salicaceae</taxon>
        <taxon>Saliceae</taxon>
        <taxon>Salix</taxon>
    </lineage>
</organism>
<comment type="caution">
    <text evidence="1">The sequence shown here is derived from an EMBL/GenBank/DDBJ whole genome shotgun (WGS) entry which is preliminary data.</text>
</comment>
<dbReference type="EMBL" id="JAPFFM010000002">
    <property type="protein sequence ID" value="KAJ6772805.1"/>
    <property type="molecule type" value="Genomic_DNA"/>
</dbReference>
<sequence length="948" mass="105484">MEAFSGIKEGGEHPAVVGRCVALLKRHLLRYKPSEETLFQIDRFCLSLISECDISLKRRSLTWCGSPNQQYVSSTSTIYSPSPPVYIFASGALVKSLNYVHLFNSPISPASGVESSEKKDTTTLPVSNLSNVENVEVIEDLDYIAVDVLQWRWVGGLFLSSESDRPVDLHDPSSATTITNSVSARPHLRAITASKRSKAGPRQIWEDSPVSTFRPRARPLFQYRHYSEQQPLRLNPAEVCEVIAAVSSETYSSSANHLTISSRLSNNSGKPSMDVAVSVLIKLVIDMYVLDSGTAAPLTLSMLEEMLNSSKAACRVRAFDLILNLGVHAHLLEPMLINDTSTIEEQYSQESFFDCEEQLPAQGNQKADSADKMGTSSAIDNFESWILNILYEILLLLVQTEEKEQSVWASALSCLLYFVCDRGKILRNRLEGLDIRVIKALIETSRKNSWAELVHSKLICMLTNMFYQVSDESMMPVSTNPVFLIDQLDLIGGIEFIFYEYSLANLGEERRNLYLILFEYVLHQINETCIAAGLSEYSDNEIQPIATLLTLANAPEALYMSVKLGVEGIGELLRRSISSALSRCPNNERLNLLLENIAEKFNAIISSFTHLDKEFSHMIEITQSYKFLGSLESAILTNGVGMKSKLSWATLHSLLHSERIAYRRNGYTWLGDLLIAEITEGSDVNVWSNVKELQDKNEMQSPRSNDASHEHADNRLEKANAVIDIMSSALSLVAQINETDRINILKMCDILFCQLCLKVLPTTAIPNVEGMQKSKVNGVADENKKFDTASMTALLLQGQAIVPMQLVARVPAALFYWPLIQLAGAATDNIALGIAVGSKGRGNLPGAASDIRATLLLLLIGKCTADPSAFQEVGGEEFFRELLDDTDSRVAYYSSAFLLKRMMTEKPDEYKHMLQKLIFQAQQSNNEKLLENPYLQMRGLLELSNDGL</sequence>